<dbReference type="PIRSF" id="PIRSF000232">
    <property type="entry name" value="YdjA"/>
    <property type="match status" value="1"/>
</dbReference>
<dbReference type="EMBL" id="FONT01000001">
    <property type="protein sequence ID" value="SFE41886.1"/>
    <property type="molecule type" value="Genomic_DNA"/>
</dbReference>
<sequence length="188" mass="21445">MELREGLLTRRTISTFSKQPVDRDIVKRATECAMLAPNHKNTEPWHFYILEGESKEKLAKRRGYFKASKFEEGDERAKTAQEKGYQSMVDLPWVVVVTARRTPEDPVRDREDYAAVSAAIQNFMLSVWSEGVGTKWSTGALVQDEEVARIISAEENEEVVGILFVGYPEGTQPKPKKRHEAESITWLD</sequence>
<feature type="binding site" description="in other chain" evidence="8">
    <location>
        <begin position="136"/>
        <end position="138"/>
    </location>
    <ligand>
        <name>FMN</name>
        <dbReference type="ChEBI" id="CHEBI:58210"/>
        <note>ligand shared between dimeric partners</note>
    </ligand>
</feature>
<gene>
    <name evidence="10" type="ORF">SAMN05192532_101798</name>
</gene>
<accession>A0A1I2ADB4</accession>
<reference evidence="10 11" key="1">
    <citation type="submission" date="2016-10" db="EMBL/GenBank/DDBJ databases">
        <authorList>
            <person name="de Groot N.N."/>
        </authorList>
    </citation>
    <scope>NUCLEOTIDE SEQUENCE [LARGE SCALE GENOMIC DNA]</scope>
    <source>
        <strain evidence="10 11">DSM 23995</strain>
    </source>
</reference>
<feature type="binding site" evidence="8">
    <location>
        <position position="39"/>
    </location>
    <ligand>
        <name>FMN</name>
        <dbReference type="ChEBI" id="CHEBI:58210"/>
        <note>ligand shared between dimeric partners</note>
    </ligand>
</feature>
<evidence type="ECO:0000259" key="9">
    <source>
        <dbReference type="Pfam" id="PF00881"/>
    </source>
</evidence>
<evidence type="ECO:0000256" key="8">
    <source>
        <dbReference type="PIRSR" id="PIRSR000232-1"/>
    </source>
</evidence>
<proteinExistence type="inferred from homology"/>
<evidence type="ECO:0000313" key="10">
    <source>
        <dbReference type="EMBL" id="SFE41886.1"/>
    </source>
</evidence>
<dbReference type="SUPFAM" id="SSF55469">
    <property type="entry name" value="FMN-dependent nitroreductase-like"/>
    <property type="match status" value="1"/>
</dbReference>
<name>A0A1I2ADB4_9BACI</name>
<dbReference type="InterPro" id="IPR052530">
    <property type="entry name" value="NAD(P)H_nitroreductase"/>
</dbReference>
<dbReference type="STRING" id="930128.SAMN05192532_101798"/>
<dbReference type="InterPro" id="IPR000415">
    <property type="entry name" value="Nitroreductase-like"/>
</dbReference>
<keyword evidence="11" id="KW-1185">Reference proteome</keyword>
<dbReference type="Pfam" id="PF00881">
    <property type="entry name" value="Nitroreductase"/>
    <property type="match status" value="1"/>
</dbReference>
<dbReference type="PANTHER" id="PTHR43821">
    <property type="entry name" value="NAD(P)H NITROREDUCTASE YDJA-RELATED"/>
    <property type="match status" value="1"/>
</dbReference>
<evidence type="ECO:0000256" key="3">
    <source>
        <dbReference type="ARBA" id="ARBA00022643"/>
    </source>
</evidence>
<feature type="domain" description="Nitroreductase" evidence="9">
    <location>
        <begin position="8"/>
        <end position="167"/>
    </location>
</feature>
<dbReference type="Gene3D" id="3.40.109.10">
    <property type="entry name" value="NADH Oxidase"/>
    <property type="match status" value="1"/>
</dbReference>
<organism evidence="10 11">
    <name type="scientific">Alteribacillus iranensis</name>
    <dbReference type="NCBI Taxonomy" id="930128"/>
    <lineage>
        <taxon>Bacteria</taxon>
        <taxon>Bacillati</taxon>
        <taxon>Bacillota</taxon>
        <taxon>Bacilli</taxon>
        <taxon>Bacillales</taxon>
        <taxon>Bacillaceae</taxon>
        <taxon>Alteribacillus</taxon>
    </lineage>
</organism>
<evidence type="ECO:0000256" key="1">
    <source>
        <dbReference type="ARBA" id="ARBA00007118"/>
    </source>
</evidence>
<evidence type="ECO:0000256" key="4">
    <source>
        <dbReference type="ARBA" id="ARBA00022857"/>
    </source>
</evidence>
<dbReference type="EC" id="1.-.-.-" evidence="7"/>
<dbReference type="Proteomes" id="UP000199516">
    <property type="component" value="Unassembled WGS sequence"/>
</dbReference>
<keyword evidence="3 7" id="KW-0288">FMN</keyword>
<keyword evidence="4 7" id="KW-0521">NADP</keyword>
<keyword evidence="2 7" id="KW-0285">Flavoprotein</keyword>
<dbReference type="PANTHER" id="PTHR43821:SF1">
    <property type="entry name" value="NAD(P)H NITROREDUCTASE YDJA-RELATED"/>
    <property type="match status" value="1"/>
</dbReference>
<dbReference type="InterPro" id="IPR026021">
    <property type="entry name" value="YdjA-like"/>
</dbReference>
<evidence type="ECO:0000256" key="6">
    <source>
        <dbReference type="ARBA" id="ARBA00023027"/>
    </source>
</evidence>
<evidence type="ECO:0000313" key="11">
    <source>
        <dbReference type="Proteomes" id="UP000199516"/>
    </source>
</evidence>
<evidence type="ECO:0000256" key="7">
    <source>
        <dbReference type="PIRNR" id="PIRNR000232"/>
    </source>
</evidence>
<keyword evidence="6 7" id="KW-0520">NAD</keyword>
<protein>
    <recommendedName>
        <fullName evidence="7">Putative NAD(P)H nitroreductase</fullName>
        <ecNumber evidence="7">1.-.-.-</ecNumber>
    </recommendedName>
</protein>
<dbReference type="RefSeq" id="WP_091657614.1">
    <property type="nucleotide sequence ID" value="NZ_FONT01000001.1"/>
</dbReference>
<dbReference type="CDD" id="cd02135">
    <property type="entry name" value="YdjA-like"/>
    <property type="match status" value="1"/>
</dbReference>
<keyword evidence="5 7" id="KW-0560">Oxidoreductase</keyword>
<evidence type="ECO:0000256" key="2">
    <source>
        <dbReference type="ARBA" id="ARBA00022630"/>
    </source>
</evidence>
<dbReference type="OrthoDB" id="9804207at2"/>
<evidence type="ECO:0000256" key="5">
    <source>
        <dbReference type="ARBA" id="ARBA00023002"/>
    </source>
</evidence>
<dbReference type="AlphaFoldDB" id="A0A1I2ADB4"/>
<dbReference type="GO" id="GO:0016491">
    <property type="term" value="F:oxidoreductase activity"/>
    <property type="evidence" value="ECO:0007669"/>
    <property type="project" value="UniProtKB-UniRule"/>
</dbReference>
<dbReference type="InterPro" id="IPR029479">
    <property type="entry name" value="Nitroreductase"/>
</dbReference>
<comment type="cofactor">
    <cofactor evidence="8">
        <name>FMN</name>
        <dbReference type="ChEBI" id="CHEBI:58210"/>
    </cofactor>
    <text evidence="8">Binds 1 FMN per subunit.</text>
</comment>
<comment type="similarity">
    <text evidence="1 7">Belongs to the nitroreductase family.</text>
</comment>
<feature type="binding site" description="in other chain" evidence="8">
    <location>
        <begin position="10"/>
        <end position="12"/>
    </location>
    <ligand>
        <name>FMN</name>
        <dbReference type="ChEBI" id="CHEBI:58210"/>
        <note>ligand shared between dimeric partners</note>
    </ligand>
</feature>